<evidence type="ECO:0000313" key="2">
    <source>
        <dbReference type="Proteomes" id="UP000324222"/>
    </source>
</evidence>
<accession>A0A5B7ET20</accession>
<keyword evidence="2" id="KW-1185">Reference proteome</keyword>
<dbReference type="OrthoDB" id="6366357at2759"/>
<dbReference type="EMBL" id="VSRR010003959">
    <property type="protein sequence ID" value="MPC38040.1"/>
    <property type="molecule type" value="Genomic_DNA"/>
</dbReference>
<gene>
    <name evidence="1" type="ORF">E2C01_031541</name>
</gene>
<evidence type="ECO:0000313" key="1">
    <source>
        <dbReference type="EMBL" id="MPC38040.1"/>
    </source>
</evidence>
<name>A0A5B7ET20_PORTR</name>
<sequence>MSASALWGVGHKHPGGIQASDNRDKMKWKWLSWSLVVLIASQTLLTRTAANEDVDALSIEKSVLDLLTPLIGDVTTALQGFIDIGKIGMGVAKFISIISDQGPS</sequence>
<comment type="caution">
    <text evidence="1">The sequence shown here is derived from an EMBL/GenBank/DDBJ whole genome shotgun (WGS) entry which is preliminary data.</text>
</comment>
<dbReference type="AlphaFoldDB" id="A0A5B7ET20"/>
<protein>
    <submittedName>
        <fullName evidence="1">Uncharacterized protein</fullName>
    </submittedName>
</protein>
<organism evidence="1 2">
    <name type="scientific">Portunus trituberculatus</name>
    <name type="common">Swimming crab</name>
    <name type="synonym">Neptunus trituberculatus</name>
    <dbReference type="NCBI Taxonomy" id="210409"/>
    <lineage>
        <taxon>Eukaryota</taxon>
        <taxon>Metazoa</taxon>
        <taxon>Ecdysozoa</taxon>
        <taxon>Arthropoda</taxon>
        <taxon>Crustacea</taxon>
        <taxon>Multicrustacea</taxon>
        <taxon>Malacostraca</taxon>
        <taxon>Eumalacostraca</taxon>
        <taxon>Eucarida</taxon>
        <taxon>Decapoda</taxon>
        <taxon>Pleocyemata</taxon>
        <taxon>Brachyura</taxon>
        <taxon>Eubrachyura</taxon>
        <taxon>Portunoidea</taxon>
        <taxon>Portunidae</taxon>
        <taxon>Portuninae</taxon>
        <taxon>Portunus</taxon>
    </lineage>
</organism>
<reference evidence="1 2" key="1">
    <citation type="submission" date="2019-05" db="EMBL/GenBank/DDBJ databases">
        <title>Another draft genome of Portunus trituberculatus and its Hox gene families provides insights of decapod evolution.</title>
        <authorList>
            <person name="Jeong J.-H."/>
            <person name="Song I."/>
            <person name="Kim S."/>
            <person name="Choi T."/>
            <person name="Kim D."/>
            <person name="Ryu S."/>
            <person name="Kim W."/>
        </authorList>
    </citation>
    <scope>NUCLEOTIDE SEQUENCE [LARGE SCALE GENOMIC DNA]</scope>
    <source>
        <tissue evidence="1">Muscle</tissue>
    </source>
</reference>
<dbReference type="Proteomes" id="UP000324222">
    <property type="component" value="Unassembled WGS sequence"/>
</dbReference>
<proteinExistence type="predicted"/>